<protein>
    <submittedName>
        <fullName evidence="1">Uncharacterized protein</fullName>
    </submittedName>
</protein>
<proteinExistence type="predicted"/>
<keyword evidence="2" id="KW-1185">Reference proteome</keyword>
<accession>A0A9D4BXS6</accession>
<comment type="caution">
    <text evidence="1">The sequence shown here is derived from an EMBL/GenBank/DDBJ whole genome shotgun (WGS) entry which is preliminary data.</text>
</comment>
<reference evidence="1" key="2">
    <citation type="submission" date="2020-11" db="EMBL/GenBank/DDBJ databases">
        <authorList>
            <person name="McCartney M.A."/>
            <person name="Auch B."/>
            <person name="Kono T."/>
            <person name="Mallez S."/>
            <person name="Becker A."/>
            <person name="Gohl D.M."/>
            <person name="Silverstein K.A.T."/>
            <person name="Koren S."/>
            <person name="Bechman K.B."/>
            <person name="Herman A."/>
            <person name="Abrahante J.E."/>
            <person name="Garbe J."/>
        </authorList>
    </citation>
    <scope>NUCLEOTIDE SEQUENCE</scope>
    <source>
        <strain evidence="1">Duluth1</strain>
        <tissue evidence="1">Whole animal</tissue>
    </source>
</reference>
<name>A0A9D4BXS6_DREPO</name>
<gene>
    <name evidence="1" type="ORF">DPMN_072715</name>
</gene>
<dbReference type="Proteomes" id="UP000828390">
    <property type="component" value="Unassembled WGS sequence"/>
</dbReference>
<evidence type="ECO:0000313" key="1">
    <source>
        <dbReference type="EMBL" id="KAH3712953.1"/>
    </source>
</evidence>
<dbReference type="AlphaFoldDB" id="A0A9D4BXS6"/>
<organism evidence="1 2">
    <name type="scientific">Dreissena polymorpha</name>
    <name type="common">Zebra mussel</name>
    <name type="synonym">Mytilus polymorpha</name>
    <dbReference type="NCBI Taxonomy" id="45954"/>
    <lineage>
        <taxon>Eukaryota</taxon>
        <taxon>Metazoa</taxon>
        <taxon>Spiralia</taxon>
        <taxon>Lophotrochozoa</taxon>
        <taxon>Mollusca</taxon>
        <taxon>Bivalvia</taxon>
        <taxon>Autobranchia</taxon>
        <taxon>Heteroconchia</taxon>
        <taxon>Euheterodonta</taxon>
        <taxon>Imparidentia</taxon>
        <taxon>Neoheterodontei</taxon>
        <taxon>Myida</taxon>
        <taxon>Dreissenoidea</taxon>
        <taxon>Dreissenidae</taxon>
        <taxon>Dreissena</taxon>
    </lineage>
</organism>
<reference evidence="1" key="1">
    <citation type="journal article" date="2019" name="bioRxiv">
        <title>The Genome of the Zebra Mussel, Dreissena polymorpha: A Resource for Invasive Species Research.</title>
        <authorList>
            <person name="McCartney M.A."/>
            <person name="Auch B."/>
            <person name="Kono T."/>
            <person name="Mallez S."/>
            <person name="Zhang Y."/>
            <person name="Obille A."/>
            <person name="Becker A."/>
            <person name="Abrahante J.E."/>
            <person name="Garbe J."/>
            <person name="Badalamenti J.P."/>
            <person name="Herman A."/>
            <person name="Mangelson H."/>
            <person name="Liachko I."/>
            <person name="Sullivan S."/>
            <person name="Sone E.D."/>
            <person name="Koren S."/>
            <person name="Silverstein K.A.T."/>
            <person name="Beckman K.B."/>
            <person name="Gohl D.M."/>
        </authorList>
    </citation>
    <scope>NUCLEOTIDE SEQUENCE</scope>
    <source>
        <strain evidence="1">Duluth1</strain>
        <tissue evidence="1">Whole animal</tissue>
    </source>
</reference>
<evidence type="ECO:0000313" key="2">
    <source>
        <dbReference type="Proteomes" id="UP000828390"/>
    </source>
</evidence>
<dbReference type="EMBL" id="JAIWYP010000014">
    <property type="protein sequence ID" value="KAH3712953.1"/>
    <property type="molecule type" value="Genomic_DNA"/>
</dbReference>
<sequence>MAGCDIGASTSAAMAGCDIGAATSAAMAGCEFETIKKAGRWRSDAYLVYLKHESVYTLPQLS</sequence>